<evidence type="ECO:0000313" key="2">
    <source>
        <dbReference type="Proteomes" id="UP000061603"/>
    </source>
</evidence>
<protein>
    <submittedName>
        <fullName evidence="1">3-deoxy-D-manno-oct-2-ulosonic acid (Kdo) hydroxylase family protein</fullName>
    </submittedName>
</protein>
<proteinExistence type="predicted"/>
<accession>A0A0C5JL52</accession>
<dbReference type="InterPro" id="IPR021266">
    <property type="entry name" value="Kdo_hydroxlase"/>
</dbReference>
<gene>
    <name evidence="1" type="ORF">PG1C_05685</name>
</gene>
<dbReference type="Pfam" id="PF11004">
    <property type="entry name" value="Kdo_hydroxy"/>
    <property type="match status" value="1"/>
</dbReference>
<dbReference type="EMBL" id="CP010554">
    <property type="protein sequence ID" value="AJP48091.1"/>
    <property type="molecule type" value="Genomic_DNA"/>
</dbReference>
<sequence>MTPIVTLPNTFWDQPCSAADQENALRALEQGDVLFFPQLRFLVAEEESRFLSPTIAAKSKNVSLDCSRGILKGSSADKTEQRLLQRMMQRFATSTVALLHNLLPHYTAGLVQGRTSFRPVEIARRAASWRKDDTRLHVDSFPSSPVQGKRILRVFSNVNPQGQSRSWRLGEPFENVARRYLPALPRPVWGSSQLLKLTGITKSRRSAYDHFMLQLHDRMKANMDYQSTAAQTAFDFPAGSTWMVFTDQASHAAMAGQHAFEQTFYLPVACMQNQSLSPLRVLERLANRALI</sequence>
<dbReference type="PATRIC" id="fig|1565605.3.peg.1195"/>
<dbReference type="RefSeq" id="WP_202636449.1">
    <property type="nucleotide sequence ID" value="NZ_CP010554.1"/>
</dbReference>
<organism evidence="1 2">
    <name type="scientific">Rugosibacter aromaticivorans</name>
    <dbReference type="NCBI Taxonomy" id="1565605"/>
    <lineage>
        <taxon>Bacteria</taxon>
        <taxon>Pseudomonadati</taxon>
        <taxon>Pseudomonadota</taxon>
        <taxon>Betaproteobacteria</taxon>
        <taxon>Nitrosomonadales</taxon>
        <taxon>Sterolibacteriaceae</taxon>
        <taxon>Rugosibacter</taxon>
    </lineage>
</organism>
<evidence type="ECO:0000313" key="1">
    <source>
        <dbReference type="EMBL" id="AJP48091.1"/>
    </source>
</evidence>
<keyword evidence="2" id="KW-1185">Reference proteome</keyword>
<dbReference type="KEGG" id="rbu:PG1C_05685"/>
<dbReference type="STRING" id="1565605.PG1C_05685"/>
<reference evidence="1 2" key="1">
    <citation type="journal article" date="2015" name="Genome Announc.">
        <title>Complete Genome Sequence of a Novel Bacterium within the Family Rhodocyclaceae That Degrades Polycyclic Aromatic Hydrocarbons.</title>
        <authorList>
            <person name="Singleton D.R."/>
            <person name="Dickey A.N."/>
            <person name="Scholl E.H."/>
            <person name="Wright F.A."/>
            <person name="Aitken M.D."/>
        </authorList>
    </citation>
    <scope>NUCLEOTIDE SEQUENCE [LARGE SCALE GENOMIC DNA]</scope>
    <source>
        <strain evidence="2">PG1-Ca6</strain>
    </source>
</reference>
<dbReference type="Proteomes" id="UP000061603">
    <property type="component" value="Chromosome"/>
</dbReference>
<name>A0A0C5JL52_9PROT</name>
<dbReference type="AlphaFoldDB" id="A0A0C5JL52"/>
<dbReference type="HOGENOM" id="CLU_083861_0_0_4"/>